<evidence type="ECO:0000256" key="4">
    <source>
        <dbReference type="ARBA" id="ARBA00023128"/>
    </source>
</evidence>
<evidence type="ECO:0000259" key="5">
    <source>
        <dbReference type="Pfam" id="PF10644"/>
    </source>
</evidence>
<dbReference type="STRING" id="670483.S7RRJ8"/>
<dbReference type="GO" id="GO:0005739">
    <property type="term" value="C:mitochondrion"/>
    <property type="evidence" value="ECO:0007669"/>
    <property type="project" value="UniProtKB-SubCell"/>
</dbReference>
<accession>S7RRJ8</accession>
<dbReference type="InterPro" id="IPR036525">
    <property type="entry name" value="Tubulin/FtsZ_GTPase_sf"/>
</dbReference>
<dbReference type="InterPro" id="IPR049942">
    <property type="entry name" value="DML1/Misato"/>
</dbReference>
<dbReference type="RefSeq" id="XP_007865661.1">
    <property type="nucleotide sequence ID" value="XM_007867470.1"/>
</dbReference>
<evidence type="ECO:0000256" key="1">
    <source>
        <dbReference type="ARBA" id="ARBA00003757"/>
    </source>
</evidence>
<protein>
    <submittedName>
        <fullName evidence="7">Tubulin nucleotide-binding domain-like protein</fullName>
    </submittedName>
</protein>
<organism evidence="7 8">
    <name type="scientific">Gloeophyllum trabeum (strain ATCC 11539 / FP-39264 / Madison 617)</name>
    <name type="common">Brown rot fungus</name>
    <dbReference type="NCBI Taxonomy" id="670483"/>
    <lineage>
        <taxon>Eukaryota</taxon>
        <taxon>Fungi</taxon>
        <taxon>Dikarya</taxon>
        <taxon>Basidiomycota</taxon>
        <taxon>Agaricomycotina</taxon>
        <taxon>Agaricomycetes</taxon>
        <taxon>Gloeophyllales</taxon>
        <taxon>Gloeophyllaceae</taxon>
        <taxon>Gloeophyllum</taxon>
    </lineage>
</organism>
<dbReference type="OMA" id="FVGSHIW"/>
<evidence type="ECO:0000313" key="7">
    <source>
        <dbReference type="EMBL" id="EPQ55584.1"/>
    </source>
</evidence>
<evidence type="ECO:0000256" key="3">
    <source>
        <dbReference type="ARBA" id="ARBA00008507"/>
    </source>
</evidence>
<keyword evidence="4" id="KW-0496">Mitochondrion</keyword>
<dbReference type="InterPro" id="IPR019605">
    <property type="entry name" value="Misato_II_tubulin-like"/>
</dbReference>
<keyword evidence="8" id="KW-1185">Reference proteome</keyword>
<dbReference type="Gene3D" id="3.40.50.1440">
    <property type="entry name" value="Tubulin/FtsZ, GTPase domain"/>
    <property type="match status" value="1"/>
</dbReference>
<dbReference type="GeneID" id="19300712"/>
<dbReference type="eggNOG" id="KOG2530">
    <property type="taxonomic scope" value="Eukaryota"/>
</dbReference>
<comment type="similarity">
    <text evidence="3">Belongs to the misato family.</text>
</comment>
<dbReference type="Pfam" id="PF14881">
    <property type="entry name" value="Tubulin_3"/>
    <property type="match status" value="1"/>
</dbReference>
<proteinExistence type="inferred from homology"/>
<dbReference type="Pfam" id="PF10644">
    <property type="entry name" value="Misat_Tub_SegII"/>
    <property type="match status" value="1"/>
</dbReference>
<dbReference type="AlphaFoldDB" id="S7RRJ8"/>
<dbReference type="EMBL" id="KB469301">
    <property type="protein sequence ID" value="EPQ55584.1"/>
    <property type="molecule type" value="Genomic_DNA"/>
</dbReference>
<feature type="domain" description="Misato Segment II tubulin-like" evidence="5">
    <location>
        <begin position="2"/>
        <end position="121"/>
    </location>
</feature>
<gene>
    <name evidence="7" type="ORF">GLOTRDRAFT_121146</name>
</gene>
<comment type="subcellular location">
    <subcellularLocation>
        <location evidence="2">Mitochondrion</location>
    </subcellularLocation>
</comment>
<reference evidence="7 8" key="1">
    <citation type="journal article" date="2012" name="Science">
        <title>The Paleozoic origin of enzymatic lignin decomposition reconstructed from 31 fungal genomes.</title>
        <authorList>
            <person name="Floudas D."/>
            <person name="Binder M."/>
            <person name="Riley R."/>
            <person name="Barry K."/>
            <person name="Blanchette R.A."/>
            <person name="Henrissat B."/>
            <person name="Martinez A.T."/>
            <person name="Otillar R."/>
            <person name="Spatafora J.W."/>
            <person name="Yadav J.S."/>
            <person name="Aerts A."/>
            <person name="Benoit I."/>
            <person name="Boyd A."/>
            <person name="Carlson A."/>
            <person name="Copeland A."/>
            <person name="Coutinho P.M."/>
            <person name="de Vries R.P."/>
            <person name="Ferreira P."/>
            <person name="Findley K."/>
            <person name="Foster B."/>
            <person name="Gaskell J."/>
            <person name="Glotzer D."/>
            <person name="Gorecki P."/>
            <person name="Heitman J."/>
            <person name="Hesse C."/>
            <person name="Hori C."/>
            <person name="Igarashi K."/>
            <person name="Jurgens J.A."/>
            <person name="Kallen N."/>
            <person name="Kersten P."/>
            <person name="Kohler A."/>
            <person name="Kuees U."/>
            <person name="Kumar T.K.A."/>
            <person name="Kuo A."/>
            <person name="LaButti K."/>
            <person name="Larrondo L.F."/>
            <person name="Lindquist E."/>
            <person name="Ling A."/>
            <person name="Lombard V."/>
            <person name="Lucas S."/>
            <person name="Lundell T."/>
            <person name="Martin R."/>
            <person name="McLaughlin D.J."/>
            <person name="Morgenstern I."/>
            <person name="Morin E."/>
            <person name="Murat C."/>
            <person name="Nagy L.G."/>
            <person name="Nolan M."/>
            <person name="Ohm R.A."/>
            <person name="Patyshakuliyeva A."/>
            <person name="Rokas A."/>
            <person name="Ruiz-Duenas F.J."/>
            <person name="Sabat G."/>
            <person name="Salamov A."/>
            <person name="Samejima M."/>
            <person name="Schmutz J."/>
            <person name="Slot J.C."/>
            <person name="St John F."/>
            <person name="Stenlid J."/>
            <person name="Sun H."/>
            <person name="Sun S."/>
            <person name="Syed K."/>
            <person name="Tsang A."/>
            <person name="Wiebenga A."/>
            <person name="Young D."/>
            <person name="Pisabarro A."/>
            <person name="Eastwood D.C."/>
            <person name="Martin F."/>
            <person name="Cullen D."/>
            <person name="Grigoriev I.V."/>
            <person name="Hibbett D.S."/>
        </authorList>
    </citation>
    <scope>NUCLEOTIDE SEQUENCE [LARGE SCALE GENOMIC DNA]</scope>
    <source>
        <strain evidence="7 8">ATCC 11539</strain>
    </source>
</reference>
<dbReference type="GO" id="GO:0007005">
    <property type="term" value="P:mitochondrion organization"/>
    <property type="evidence" value="ECO:0007669"/>
    <property type="project" value="InterPro"/>
</dbReference>
<evidence type="ECO:0000313" key="8">
    <source>
        <dbReference type="Proteomes" id="UP000030669"/>
    </source>
</evidence>
<sequence length="539" mass="61105">MKEIIYIQAGPLANYTGQHFWNTQEAYFTYDEEESASKEEPLTDHDVSFREGLSPSASAKGEPTYCPRLLAFDWKGNFGTLRADLYGDAGEDKTVTSLWNGDVVEFRQDPIPRSQYHKELENESMDHVDNDVNSSTHVEGKRQENGSSDIRFWADYSRVYYHPRSLHKLPEPAEWQDTAGDWNYGQDLFTQYDQDNALIDDSLRHFMEECDALQGIHVMNDTSCFGSFTDSMLTMLKDDHPKLSCIVVPFLSGEVKMDALESDAAMRVVINDALYLRNLRSYSTLSVPIQSPSTWANVGAWMSDLTADVSKLYHTSAVLSSHIESVTLPLRMKGGAIDLRDFCNSVAYPTNVPFAHLSGILPLSNPIAESMFDERMHDFSRTTTHETSAVYARRDTTRGFSRADRQLYDAWQEKSGIPFALYDITHAPALPLPTSFPPIINPSLRIPPATPDKKARATTYSTRCLSSLYATSVTSRLFSSYASFVEDCVKRKKQFKEILGMEVDEIKELASELWMMHDAYHGEDEIEDEEFQDVSDEED</sequence>
<dbReference type="PANTHER" id="PTHR13391:SF0">
    <property type="entry name" value="PROTEIN MISATO HOMOLOG 1"/>
    <property type="match status" value="1"/>
</dbReference>
<name>S7RRJ8_GLOTA</name>
<dbReference type="HOGENOM" id="CLU_022511_2_0_1"/>
<dbReference type="OrthoDB" id="271881at2759"/>
<dbReference type="SUPFAM" id="SSF52490">
    <property type="entry name" value="Tubulin nucleotide-binding domain-like"/>
    <property type="match status" value="1"/>
</dbReference>
<dbReference type="CDD" id="cd06060">
    <property type="entry name" value="misato"/>
    <property type="match status" value="1"/>
</dbReference>
<dbReference type="PANTHER" id="PTHR13391">
    <property type="entry name" value="MITOCHONDRIAL DISTRIBUTION REGULATOR MISATO"/>
    <property type="match status" value="1"/>
</dbReference>
<evidence type="ECO:0000259" key="6">
    <source>
        <dbReference type="Pfam" id="PF14881"/>
    </source>
</evidence>
<evidence type="ECO:0000256" key="2">
    <source>
        <dbReference type="ARBA" id="ARBA00004173"/>
    </source>
</evidence>
<dbReference type="KEGG" id="gtr:GLOTRDRAFT_121146"/>
<feature type="domain" description="DML1/Misato tubulin" evidence="6">
    <location>
        <begin position="147"/>
        <end position="331"/>
    </location>
</feature>
<comment type="function">
    <text evidence="1">Involved in the partitioning of the mitochondrial organelle and mitochondrial DNA (mtDNA) inheritance.</text>
</comment>
<dbReference type="Proteomes" id="UP000030669">
    <property type="component" value="Unassembled WGS sequence"/>
</dbReference>
<dbReference type="InterPro" id="IPR029209">
    <property type="entry name" value="DML1/Misato_tubulin"/>
</dbReference>